<evidence type="ECO:0000313" key="1">
    <source>
        <dbReference type="EMBL" id="VVQ07183.1"/>
    </source>
</evidence>
<accession>A0A5E7U7M2</accession>
<gene>
    <name evidence="1" type="ORF">PS928_03207</name>
</gene>
<organism evidence="1 2">
    <name type="scientific">Pseudomonas fluorescens</name>
    <dbReference type="NCBI Taxonomy" id="294"/>
    <lineage>
        <taxon>Bacteria</taxon>
        <taxon>Pseudomonadati</taxon>
        <taxon>Pseudomonadota</taxon>
        <taxon>Gammaproteobacteria</taxon>
        <taxon>Pseudomonadales</taxon>
        <taxon>Pseudomonadaceae</taxon>
        <taxon>Pseudomonas</taxon>
    </lineage>
</organism>
<dbReference type="Proteomes" id="UP000381378">
    <property type="component" value="Unassembled WGS sequence"/>
</dbReference>
<evidence type="ECO:0000313" key="2">
    <source>
        <dbReference type="Proteomes" id="UP000381378"/>
    </source>
</evidence>
<dbReference type="AlphaFoldDB" id="A0A5E7U7M2"/>
<protein>
    <submittedName>
        <fullName evidence="1">Uncharacterized protein</fullName>
    </submittedName>
</protein>
<dbReference type="EMBL" id="CABVJF010000011">
    <property type="protein sequence ID" value="VVQ07183.1"/>
    <property type="molecule type" value="Genomic_DNA"/>
</dbReference>
<sequence length="101" mass="11179">MARDRIDRFAVETQKTAKTTFSPAMTVRRIDLLHRSPRVSDTQDGTLLIGGQQLTIDGIAFARLQRQQPGALLKYGLAGLPLQVCYQMLVTVKPLQTGLPD</sequence>
<name>A0A5E7U7M2_PSEFL</name>
<reference evidence="1 2" key="1">
    <citation type="submission" date="2019-09" db="EMBL/GenBank/DDBJ databases">
        <authorList>
            <person name="Chandra G."/>
            <person name="Truman W A."/>
        </authorList>
    </citation>
    <scope>NUCLEOTIDE SEQUENCE [LARGE SCALE GENOMIC DNA]</scope>
    <source>
        <strain evidence="1">PS928</strain>
    </source>
</reference>
<proteinExistence type="predicted"/>